<protein>
    <submittedName>
        <fullName evidence="5">PPE family protein</fullName>
    </submittedName>
</protein>
<reference evidence="5 6" key="1">
    <citation type="submission" date="2023-12" db="EMBL/GenBank/DDBJ databases">
        <title>Description of new species of Mycobacterium terrae complex isolated from sewage at the Sao Paulo Zoological Park Foundation in Brazil.</title>
        <authorList>
            <person name="Romagnoli C.L."/>
            <person name="Conceicao E.C."/>
            <person name="Machado E."/>
            <person name="Barreto L.B.P.F."/>
            <person name="Sharma A."/>
            <person name="Silva N.M."/>
            <person name="Marques L.E."/>
            <person name="Juliana M.A."/>
            <person name="Lourenco M.C.S."/>
            <person name="Digiampietri L.A."/>
            <person name="Suffys P.N."/>
            <person name="Viana-Niero C."/>
        </authorList>
    </citation>
    <scope>NUCLEOTIDE SEQUENCE [LARGE SCALE GENOMIC DNA]</scope>
    <source>
        <strain evidence="5 6">MYC123</strain>
    </source>
</reference>
<evidence type="ECO:0000313" key="5">
    <source>
        <dbReference type="EMBL" id="MEB3050107.1"/>
    </source>
</evidence>
<dbReference type="Pfam" id="PF12484">
    <property type="entry name" value="PPE-SVP"/>
    <property type="match status" value="1"/>
</dbReference>
<proteinExistence type="inferred from homology"/>
<dbReference type="SUPFAM" id="SSF140459">
    <property type="entry name" value="PE/PPE dimer-like"/>
    <property type="match status" value="1"/>
</dbReference>
<gene>
    <name evidence="5" type="ORF">KV112_10230</name>
</gene>
<organism evidence="5 6">
    <name type="scientific">[Mycobacterium] zoologicum</name>
    <dbReference type="NCBI Taxonomy" id="2872311"/>
    <lineage>
        <taxon>Bacteria</taxon>
        <taxon>Bacillati</taxon>
        <taxon>Actinomycetota</taxon>
        <taxon>Actinomycetes</taxon>
        <taxon>Mycobacteriales</taxon>
        <taxon>Mycobacteriaceae</taxon>
        <taxon>Mycolicibacter</taxon>
    </lineage>
</organism>
<dbReference type="InterPro" id="IPR000030">
    <property type="entry name" value="PPE_dom"/>
</dbReference>
<dbReference type="Pfam" id="PF00823">
    <property type="entry name" value="PPE"/>
    <property type="match status" value="1"/>
</dbReference>
<keyword evidence="6" id="KW-1185">Reference proteome</keyword>
<comment type="similarity">
    <text evidence="1">Belongs to the mycobacterial PPE family.</text>
</comment>
<evidence type="ECO:0000259" key="3">
    <source>
        <dbReference type="Pfam" id="PF00823"/>
    </source>
</evidence>
<dbReference type="Gene3D" id="1.20.1260.20">
    <property type="entry name" value="PPE superfamily"/>
    <property type="match status" value="1"/>
</dbReference>
<evidence type="ECO:0000256" key="2">
    <source>
        <dbReference type="SAM" id="MobiDB-lite"/>
    </source>
</evidence>
<dbReference type="EMBL" id="JAYJJT010000009">
    <property type="protein sequence ID" value="MEB3050107.1"/>
    <property type="molecule type" value="Genomic_DNA"/>
</dbReference>
<dbReference type="PANTHER" id="PTHR46766">
    <property type="entry name" value="GLUTAMINE-RICH PROTEIN 2"/>
    <property type="match status" value="1"/>
</dbReference>
<feature type="domain" description="PPE family C-terminal" evidence="4">
    <location>
        <begin position="289"/>
        <end position="362"/>
    </location>
</feature>
<feature type="region of interest" description="Disordered" evidence="2">
    <location>
        <begin position="347"/>
        <end position="384"/>
    </location>
</feature>
<sequence length="411" mass="41515">MDFALLPPEVNSGRMYTGPGAAPMLAAAAAWDVLAAELESAAAGWADVIAGLTGHAWSGSSAVAMVAAATPYATWLQAGAAKAEQTAAQAKTVAAAFEAAFGATVPPAEVAANRTLLATLVATNFFGQNTPAIAATEAHYAEMWAQDAVAMYGYAATALSASVLPQHDPPPQTTRPSALSDQSAAVSLAAGRTGQAVATQLAQNSAAPATGFAAVTDEIGQWSPFTSLAASGISFDSSLYTVVANGASWGRLNFVRGGMEGALTFGGLGPRGVLSASTTPVPGPGMSLGMGRATPVGGLSVPPSWASAAPEVQSRAFTLAAAETRLPVPAAVMPPGTVFQESMMGTTVGQNSVPGESGDARRGRKQGGKDDDQDGTPMITMTNGNGWLGASMAYHNRRRDAAPLPAHWRTG</sequence>
<feature type="domain" description="PPE" evidence="3">
    <location>
        <begin position="2"/>
        <end position="160"/>
    </location>
</feature>
<evidence type="ECO:0000313" key="6">
    <source>
        <dbReference type="Proteomes" id="UP001299046"/>
    </source>
</evidence>
<evidence type="ECO:0000256" key="1">
    <source>
        <dbReference type="ARBA" id="ARBA00010652"/>
    </source>
</evidence>
<name>A0ABU5YJ88_9MYCO</name>
<dbReference type="InterPro" id="IPR022171">
    <property type="entry name" value="PPE_C"/>
</dbReference>
<evidence type="ECO:0000259" key="4">
    <source>
        <dbReference type="Pfam" id="PF12484"/>
    </source>
</evidence>
<comment type="caution">
    <text evidence="5">The sequence shown here is derived from an EMBL/GenBank/DDBJ whole genome shotgun (WGS) entry which is preliminary data.</text>
</comment>
<dbReference type="InterPro" id="IPR038332">
    <property type="entry name" value="PPE_sf"/>
</dbReference>
<dbReference type="RefSeq" id="WP_224864139.1">
    <property type="nucleotide sequence ID" value="NZ_JAYJJT010000009.1"/>
</dbReference>
<dbReference type="PANTHER" id="PTHR46766:SF1">
    <property type="entry name" value="GLUTAMINE-RICH PROTEIN 2"/>
    <property type="match status" value="1"/>
</dbReference>
<dbReference type="Proteomes" id="UP001299046">
    <property type="component" value="Unassembled WGS sequence"/>
</dbReference>
<accession>A0ABU5YJ88</accession>